<dbReference type="InterPro" id="IPR011322">
    <property type="entry name" value="N-reg_PII-like_a/b"/>
</dbReference>
<dbReference type="RefSeq" id="WP_073487585.1">
    <property type="nucleotide sequence ID" value="NZ_FQVN01000009.1"/>
</dbReference>
<evidence type="ECO:0000313" key="3">
    <source>
        <dbReference type="Proteomes" id="UP000184501"/>
    </source>
</evidence>
<dbReference type="GO" id="GO:0010038">
    <property type="term" value="P:response to metal ion"/>
    <property type="evidence" value="ECO:0007669"/>
    <property type="project" value="InterPro"/>
</dbReference>
<organism evidence="2 3">
    <name type="scientific">Streptoalloteichus hindustanus</name>
    <dbReference type="NCBI Taxonomy" id="2017"/>
    <lineage>
        <taxon>Bacteria</taxon>
        <taxon>Bacillati</taxon>
        <taxon>Actinomycetota</taxon>
        <taxon>Actinomycetes</taxon>
        <taxon>Pseudonocardiales</taxon>
        <taxon>Pseudonocardiaceae</taxon>
        <taxon>Streptoalloteichus</taxon>
    </lineage>
</organism>
<name>A0A1M5JTT1_STRHI</name>
<reference evidence="2 3" key="1">
    <citation type="submission" date="2016-11" db="EMBL/GenBank/DDBJ databases">
        <authorList>
            <person name="Jaros S."/>
            <person name="Januszkiewicz K."/>
            <person name="Wedrychowicz H."/>
        </authorList>
    </citation>
    <scope>NUCLEOTIDE SEQUENCE [LARGE SCALE GENOMIC DNA]</scope>
    <source>
        <strain evidence="2 3">DSM 44523</strain>
    </source>
</reference>
<gene>
    <name evidence="2" type="ORF">SAMN05444320_10933</name>
</gene>
<accession>A0A1M5JTT1</accession>
<dbReference type="InterPro" id="IPR015867">
    <property type="entry name" value="N-reg_PII/ATP_PRibTrfase_C"/>
</dbReference>
<dbReference type="Gene3D" id="3.30.70.120">
    <property type="match status" value="1"/>
</dbReference>
<dbReference type="OrthoDB" id="37622at2"/>
<dbReference type="STRING" id="2017.SAMN05444320_10933"/>
<keyword evidence="3" id="KW-1185">Reference proteome</keyword>
<proteinExistence type="inferred from homology"/>
<dbReference type="SUPFAM" id="SSF54913">
    <property type="entry name" value="GlnB-like"/>
    <property type="match status" value="1"/>
</dbReference>
<sequence length="110" mass="12301">MTDYCQVVTTTDSLEAAEELARGIVEERLGACVQVVGPIRSVYRWQGELQVDQEWQCVVKTTTARLVDLTEYIRTHHDYDVPEVVATPILTGNPDYLSWLASETSSPPTS</sequence>
<comment type="similarity">
    <text evidence="1">Belongs to the CutA family.</text>
</comment>
<dbReference type="Pfam" id="PF03091">
    <property type="entry name" value="CutA1"/>
    <property type="match status" value="1"/>
</dbReference>
<dbReference type="InterPro" id="IPR004323">
    <property type="entry name" value="Ion_tolerance_CutA"/>
</dbReference>
<dbReference type="PANTHER" id="PTHR23419:SF8">
    <property type="entry name" value="FI09726P"/>
    <property type="match status" value="1"/>
</dbReference>
<protein>
    <submittedName>
        <fullName evidence="2">Divalent cation tolerance protein</fullName>
    </submittedName>
</protein>
<dbReference type="PANTHER" id="PTHR23419">
    <property type="entry name" value="DIVALENT CATION TOLERANCE CUTA-RELATED"/>
    <property type="match status" value="1"/>
</dbReference>
<evidence type="ECO:0000256" key="1">
    <source>
        <dbReference type="ARBA" id="ARBA00010169"/>
    </source>
</evidence>
<dbReference type="GO" id="GO:0005507">
    <property type="term" value="F:copper ion binding"/>
    <property type="evidence" value="ECO:0007669"/>
    <property type="project" value="TreeGrafter"/>
</dbReference>
<evidence type="ECO:0000313" key="2">
    <source>
        <dbReference type="EMBL" id="SHG43977.1"/>
    </source>
</evidence>
<dbReference type="Proteomes" id="UP000184501">
    <property type="component" value="Unassembled WGS sequence"/>
</dbReference>
<dbReference type="AlphaFoldDB" id="A0A1M5JTT1"/>
<dbReference type="EMBL" id="FQVN01000009">
    <property type="protein sequence ID" value="SHG43977.1"/>
    <property type="molecule type" value="Genomic_DNA"/>
</dbReference>